<dbReference type="OrthoDB" id="190787at2"/>
<keyword evidence="7" id="KW-1185">Reference proteome</keyword>
<dbReference type="GO" id="GO:0003700">
    <property type="term" value="F:DNA-binding transcription factor activity"/>
    <property type="evidence" value="ECO:0007669"/>
    <property type="project" value="TreeGrafter"/>
</dbReference>
<protein>
    <submittedName>
        <fullName evidence="6">Cyclic nucleotide-binding protein</fullName>
    </submittedName>
</protein>
<evidence type="ECO:0000313" key="7">
    <source>
        <dbReference type="Proteomes" id="UP000243507"/>
    </source>
</evidence>
<dbReference type="InterPro" id="IPR036390">
    <property type="entry name" value="WH_DNA-bd_sf"/>
</dbReference>
<dbReference type="Pfam" id="PF13545">
    <property type="entry name" value="HTH_Crp_2"/>
    <property type="match status" value="1"/>
</dbReference>
<evidence type="ECO:0000256" key="1">
    <source>
        <dbReference type="ARBA" id="ARBA00023015"/>
    </source>
</evidence>
<dbReference type="GO" id="GO:0003677">
    <property type="term" value="F:DNA binding"/>
    <property type="evidence" value="ECO:0007669"/>
    <property type="project" value="UniProtKB-KW"/>
</dbReference>
<proteinExistence type="predicted"/>
<feature type="domain" description="Cyclic nucleotide-binding" evidence="4">
    <location>
        <begin position="14"/>
        <end position="117"/>
    </location>
</feature>
<evidence type="ECO:0000256" key="2">
    <source>
        <dbReference type="ARBA" id="ARBA00023125"/>
    </source>
</evidence>
<gene>
    <name evidence="6" type="ORF">CLN94_02875</name>
</gene>
<name>A0A2A4CTJ4_9RHOB</name>
<dbReference type="PANTHER" id="PTHR24567:SF26">
    <property type="entry name" value="REGULATORY PROTEIN YEIL"/>
    <property type="match status" value="1"/>
</dbReference>
<dbReference type="PROSITE" id="PS50042">
    <property type="entry name" value="CNMP_BINDING_3"/>
    <property type="match status" value="1"/>
</dbReference>
<dbReference type="SMART" id="SM00419">
    <property type="entry name" value="HTH_CRP"/>
    <property type="match status" value="1"/>
</dbReference>
<evidence type="ECO:0000259" key="5">
    <source>
        <dbReference type="PROSITE" id="PS51063"/>
    </source>
</evidence>
<sequence length="234" mass="26050">MQPSLIAANIQCPILSQAKLETREFLVERSRIRRMERGEGIFLHQTPARSCFVVMNGWVKLYRILDSGDEAVLRMHTRGEAFAFADVLRRGDHQYGADAASECLLLEIPADALRQVLNDDPAFGAILLSHSFEQIDALSDQIEALKCQSGIQRVAAFLRYHARPKGNHLFVTLPYEKVLMAAYLGIKPESLSRALAKLRQHGVVAVDGGLEITDQGALDELIASRAVERRMAAR</sequence>
<organism evidence="6 7">
    <name type="scientific">Pseudothioclava arenosa</name>
    <dbReference type="NCBI Taxonomy" id="1795308"/>
    <lineage>
        <taxon>Bacteria</taxon>
        <taxon>Pseudomonadati</taxon>
        <taxon>Pseudomonadota</taxon>
        <taxon>Alphaproteobacteria</taxon>
        <taxon>Rhodobacterales</taxon>
        <taxon>Paracoccaceae</taxon>
        <taxon>Pseudothioclava</taxon>
    </lineage>
</organism>
<keyword evidence="3" id="KW-0804">Transcription</keyword>
<evidence type="ECO:0000313" key="6">
    <source>
        <dbReference type="EMBL" id="PCD77469.1"/>
    </source>
</evidence>
<feature type="domain" description="HTH crp-type" evidence="5">
    <location>
        <begin position="148"/>
        <end position="216"/>
    </location>
</feature>
<comment type="caution">
    <text evidence="6">The sequence shown here is derived from an EMBL/GenBank/DDBJ whole genome shotgun (WGS) entry which is preliminary data.</text>
</comment>
<dbReference type="GO" id="GO:0005829">
    <property type="term" value="C:cytosol"/>
    <property type="evidence" value="ECO:0007669"/>
    <property type="project" value="TreeGrafter"/>
</dbReference>
<dbReference type="InterPro" id="IPR000595">
    <property type="entry name" value="cNMP-bd_dom"/>
</dbReference>
<dbReference type="InterPro" id="IPR050397">
    <property type="entry name" value="Env_Response_Regulators"/>
</dbReference>
<evidence type="ECO:0000256" key="3">
    <source>
        <dbReference type="ARBA" id="ARBA00023163"/>
    </source>
</evidence>
<dbReference type="InterPro" id="IPR036388">
    <property type="entry name" value="WH-like_DNA-bd_sf"/>
</dbReference>
<dbReference type="PANTHER" id="PTHR24567">
    <property type="entry name" value="CRP FAMILY TRANSCRIPTIONAL REGULATORY PROTEIN"/>
    <property type="match status" value="1"/>
</dbReference>
<keyword evidence="2" id="KW-0238">DNA-binding</keyword>
<dbReference type="PROSITE" id="PS51063">
    <property type="entry name" value="HTH_CRP_2"/>
    <property type="match status" value="1"/>
</dbReference>
<dbReference type="Gene3D" id="1.10.10.10">
    <property type="entry name" value="Winged helix-like DNA-binding domain superfamily/Winged helix DNA-binding domain"/>
    <property type="match status" value="1"/>
</dbReference>
<dbReference type="AlphaFoldDB" id="A0A2A4CTJ4"/>
<dbReference type="Proteomes" id="UP000243507">
    <property type="component" value="Unassembled WGS sequence"/>
</dbReference>
<dbReference type="InterPro" id="IPR014710">
    <property type="entry name" value="RmlC-like_jellyroll"/>
</dbReference>
<dbReference type="SMART" id="SM00100">
    <property type="entry name" value="cNMP"/>
    <property type="match status" value="1"/>
</dbReference>
<dbReference type="Pfam" id="PF00027">
    <property type="entry name" value="cNMP_binding"/>
    <property type="match status" value="1"/>
</dbReference>
<dbReference type="InterPro" id="IPR018490">
    <property type="entry name" value="cNMP-bd_dom_sf"/>
</dbReference>
<keyword evidence="1" id="KW-0805">Transcription regulation</keyword>
<reference evidence="6 7" key="1">
    <citation type="submission" date="2017-09" db="EMBL/GenBank/DDBJ databases">
        <title>A multilocus sequence analysis scheme for characterization of bacteria in the genus Thioclava.</title>
        <authorList>
            <person name="Liu Y."/>
            <person name="Shao Z."/>
        </authorList>
    </citation>
    <scope>NUCLEOTIDE SEQUENCE [LARGE SCALE GENOMIC DNA]</scope>
    <source>
        <strain evidence="6 7">CAU 1312</strain>
    </source>
</reference>
<dbReference type="Gene3D" id="2.60.120.10">
    <property type="entry name" value="Jelly Rolls"/>
    <property type="match status" value="1"/>
</dbReference>
<dbReference type="SUPFAM" id="SSF46785">
    <property type="entry name" value="Winged helix' DNA-binding domain"/>
    <property type="match status" value="1"/>
</dbReference>
<dbReference type="SUPFAM" id="SSF51206">
    <property type="entry name" value="cAMP-binding domain-like"/>
    <property type="match status" value="1"/>
</dbReference>
<dbReference type="CDD" id="cd00038">
    <property type="entry name" value="CAP_ED"/>
    <property type="match status" value="1"/>
</dbReference>
<evidence type="ECO:0000259" key="4">
    <source>
        <dbReference type="PROSITE" id="PS50042"/>
    </source>
</evidence>
<dbReference type="InterPro" id="IPR012318">
    <property type="entry name" value="HTH_CRP"/>
</dbReference>
<accession>A0A2A4CTJ4</accession>
<dbReference type="EMBL" id="NTJD01000002">
    <property type="protein sequence ID" value="PCD77469.1"/>
    <property type="molecule type" value="Genomic_DNA"/>
</dbReference>